<dbReference type="InterPro" id="IPR006311">
    <property type="entry name" value="TAT_signal"/>
</dbReference>
<dbReference type="PROSITE" id="PS01039">
    <property type="entry name" value="SBP_BACTERIAL_3"/>
    <property type="match status" value="1"/>
</dbReference>
<evidence type="ECO:0000259" key="6">
    <source>
        <dbReference type="SMART" id="SM00062"/>
    </source>
</evidence>
<gene>
    <name evidence="7" type="ORF">C7444_10483</name>
</gene>
<dbReference type="GO" id="GO:0030313">
    <property type="term" value="C:cell envelope"/>
    <property type="evidence" value="ECO:0007669"/>
    <property type="project" value="UniProtKB-SubCell"/>
</dbReference>
<dbReference type="Proteomes" id="UP000247811">
    <property type="component" value="Unassembled WGS sequence"/>
</dbReference>
<dbReference type="InterPro" id="IPR018313">
    <property type="entry name" value="SBP_3_CS"/>
</dbReference>
<name>A0A318H5F0_9BURK</name>
<dbReference type="Gene3D" id="3.40.190.10">
    <property type="entry name" value="Periplasmic binding protein-like II"/>
    <property type="match status" value="2"/>
</dbReference>
<dbReference type="OrthoDB" id="5363083at2"/>
<dbReference type="SUPFAM" id="SSF53850">
    <property type="entry name" value="Periplasmic binding protein-like II"/>
    <property type="match status" value="1"/>
</dbReference>
<accession>A0A318H5F0</accession>
<keyword evidence="3 5" id="KW-0732">Signal</keyword>
<sequence length="321" mass="34883">MNSPHDSRPVTPVATPLHRRRLLVRLAGSALCTALPLLATRAAAAAPASAPLAPTTAPVAPASASTPPDLVRSADGRLLAPDIARIVARGELVVAMLGVDTPPFFQRVDEQLVGLDVDMARAIAHELKVKVRFNREARSFNEVVDVIARKEADLGISKLSRTLARAQLIRFSDPYLRLNHALVLNRVAFAKLALDRPVQAVVRNFRGSIGVIAKSSFADYATRNFPLATIRTYPGWPEVIDAVHRGEVVGAYRDELEIKRMLKGNPTAALTLRTVTLKDLEDSLAIAVGVSDPVLLAFVNQYLAQRSDKLDIERVLKALDH</sequence>
<evidence type="ECO:0000256" key="1">
    <source>
        <dbReference type="ARBA" id="ARBA00004196"/>
    </source>
</evidence>
<organism evidence="7 8">
    <name type="scientific">Sphaerotilus hippei</name>
    <dbReference type="NCBI Taxonomy" id="744406"/>
    <lineage>
        <taxon>Bacteria</taxon>
        <taxon>Pseudomonadati</taxon>
        <taxon>Pseudomonadota</taxon>
        <taxon>Betaproteobacteria</taxon>
        <taxon>Burkholderiales</taxon>
        <taxon>Sphaerotilaceae</taxon>
        <taxon>Sphaerotilus</taxon>
    </lineage>
</organism>
<dbReference type="SMART" id="SM00062">
    <property type="entry name" value="PBPb"/>
    <property type="match status" value="1"/>
</dbReference>
<reference evidence="7 8" key="1">
    <citation type="submission" date="2018-05" db="EMBL/GenBank/DDBJ databases">
        <title>Genomic Encyclopedia of Type Strains, Phase IV (KMG-IV): sequencing the most valuable type-strain genomes for metagenomic binning, comparative biology and taxonomic classification.</title>
        <authorList>
            <person name="Goeker M."/>
        </authorList>
    </citation>
    <scope>NUCLEOTIDE SEQUENCE [LARGE SCALE GENOMIC DNA]</scope>
    <source>
        <strain evidence="7 8">DSM 566</strain>
    </source>
</reference>
<feature type="domain" description="Solute-binding protein family 3/N-terminal" evidence="6">
    <location>
        <begin position="91"/>
        <end position="319"/>
    </location>
</feature>
<feature type="chain" id="PRO_5016429278" evidence="5">
    <location>
        <begin position="46"/>
        <end position="321"/>
    </location>
</feature>
<evidence type="ECO:0000313" key="8">
    <source>
        <dbReference type="Proteomes" id="UP000247811"/>
    </source>
</evidence>
<dbReference type="PANTHER" id="PTHR35936">
    <property type="entry name" value="MEMBRANE-BOUND LYTIC MUREIN TRANSGLYCOSYLASE F"/>
    <property type="match status" value="1"/>
</dbReference>
<evidence type="ECO:0000256" key="3">
    <source>
        <dbReference type="ARBA" id="ARBA00022729"/>
    </source>
</evidence>
<comment type="caution">
    <text evidence="7">The sequence shown here is derived from an EMBL/GenBank/DDBJ whole genome shotgun (WGS) entry which is preliminary data.</text>
</comment>
<dbReference type="AlphaFoldDB" id="A0A318H5F0"/>
<dbReference type="EMBL" id="QJJS01000004">
    <property type="protein sequence ID" value="PXW97481.1"/>
    <property type="molecule type" value="Genomic_DNA"/>
</dbReference>
<feature type="signal peptide" evidence="5">
    <location>
        <begin position="1"/>
        <end position="45"/>
    </location>
</feature>
<dbReference type="RefSeq" id="WP_110399880.1">
    <property type="nucleotide sequence ID" value="NZ_QJJS01000004.1"/>
</dbReference>
<dbReference type="Pfam" id="PF00497">
    <property type="entry name" value="SBP_bac_3"/>
    <property type="match status" value="1"/>
</dbReference>
<comment type="subcellular location">
    <subcellularLocation>
        <location evidence="1">Cell envelope</location>
    </subcellularLocation>
</comment>
<dbReference type="PROSITE" id="PS51318">
    <property type="entry name" value="TAT"/>
    <property type="match status" value="1"/>
</dbReference>
<dbReference type="CDD" id="cd13530">
    <property type="entry name" value="PBP2_peptides_like"/>
    <property type="match status" value="1"/>
</dbReference>
<evidence type="ECO:0000256" key="5">
    <source>
        <dbReference type="SAM" id="SignalP"/>
    </source>
</evidence>
<evidence type="ECO:0000256" key="4">
    <source>
        <dbReference type="RuleBase" id="RU003744"/>
    </source>
</evidence>
<comment type="similarity">
    <text evidence="2 4">Belongs to the bacterial solute-binding protein 3 family.</text>
</comment>
<dbReference type="PANTHER" id="PTHR35936:SF17">
    <property type="entry name" value="ARGININE-BINDING EXTRACELLULAR PROTEIN ARTP"/>
    <property type="match status" value="1"/>
</dbReference>
<dbReference type="InterPro" id="IPR001638">
    <property type="entry name" value="Solute-binding_3/MltF_N"/>
</dbReference>
<keyword evidence="8" id="KW-1185">Reference proteome</keyword>
<evidence type="ECO:0000256" key="2">
    <source>
        <dbReference type="ARBA" id="ARBA00010333"/>
    </source>
</evidence>
<evidence type="ECO:0000313" key="7">
    <source>
        <dbReference type="EMBL" id="PXW97481.1"/>
    </source>
</evidence>
<protein>
    <submittedName>
        <fullName evidence="7">Amino acid ABC transporter substrate-binding protein (PAAT family)</fullName>
    </submittedName>
</protein>
<proteinExistence type="inferred from homology"/>